<dbReference type="HOGENOM" id="CLU_051682_0_0_9"/>
<accession>G9WUJ6</accession>
<comment type="caution">
    <text evidence="11">The sequence shown here is derived from an EMBL/GenBank/DDBJ whole genome shotgun (WGS) entry which is preliminary data.</text>
</comment>
<dbReference type="Proteomes" id="UP000003527">
    <property type="component" value="Unassembled WGS sequence"/>
</dbReference>
<evidence type="ECO:0000256" key="6">
    <source>
        <dbReference type="ARBA" id="ARBA00023004"/>
    </source>
</evidence>
<evidence type="ECO:0000256" key="5">
    <source>
        <dbReference type="ARBA" id="ARBA00022982"/>
    </source>
</evidence>
<evidence type="ECO:0000259" key="9">
    <source>
        <dbReference type="Pfam" id="PF01512"/>
    </source>
</evidence>
<keyword evidence="6" id="KW-0408">Iron</keyword>
<dbReference type="InterPro" id="IPR011538">
    <property type="entry name" value="Nuo51_FMN-bd"/>
</dbReference>
<dbReference type="PANTHER" id="PTHR43034">
    <property type="entry name" value="ION-TRANSLOCATING OXIDOREDUCTASE COMPLEX SUBUNIT C"/>
    <property type="match status" value="1"/>
</dbReference>
<dbReference type="Pfam" id="PF01512">
    <property type="entry name" value="Complex1_51K"/>
    <property type="match status" value="1"/>
</dbReference>
<evidence type="ECO:0000256" key="3">
    <source>
        <dbReference type="ARBA" id="ARBA00022723"/>
    </source>
</evidence>
<dbReference type="GO" id="GO:0051539">
    <property type="term" value="F:4 iron, 4 sulfur cluster binding"/>
    <property type="evidence" value="ECO:0007669"/>
    <property type="project" value="UniProtKB-KW"/>
</dbReference>
<dbReference type="PANTHER" id="PTHR43034:SF2">
    <property type="entry name" value="ION-TRANSLOCATING OXIDOREDUCTASE COMPLEX SUBUNIT C"/>
    <property type="match status" value="1"/>
</dbReference>
<dbReference type="SUPFAM" id="SSF142019">
    <property type="entry name" value="Nqo1 FMN-binding domain-like"/>
    <property type="match status" value="1"/>
</dbReference>
<protein>
    <recommendedName>
        <fullName evidence="13">Respiratory-chain NADH dehydrogenase 51 Kd subunit</fullName>
    </recommendedName>
</protein>
<dbReference type="GO" id="GO:0016020">
    <property type="term" value="C:membrane"/>
    <property type="evidence" value="ECO:0007669"/>
    <property type="project" value="InterPro"/>
</dbReference>
<gene>
    <name evidence="11" type="ORF">HMPREF9624_00321</name>
</gene>
<dbReference type="Pfam" id="PF13375">
    <property type="entry name" value="RnfC_N"/>
    <property type="match status" value="1"/>
</dbReference>
<dbReference type="AlphaFoldDB" id="G9WUJ6"/>
<reference evidence="11 12" key="1">
    <citation type="submission" date="2011-08" db="EMBL/GenBank/DDBJ databases">
        <title>The Genome Sequence of Oribacterium sp. ACB7.</title>
        <authorList>
            <consortium name="The Broad Institute Genome Sequencing Platform"/>
            <person name="Earl A."/>
            <person name="Ward D."/>
            <person name="Feldgarden M."/>
            <person name="Gevers D."/>
            <person name="Sizova M."/>
            <person name="Hazen A."/>
            <person name="Epstein S."/>
            <person name="Young S.K."/>
            <person name="Zeng Q."/>
            <person name="Gargeya S."/>
            <person name="Fitzgerald M."/>
            <person name="Haas B."/>
            <person name="Abouelleil A."/>
            <person name="Alvarado L."/>
            <person name="Arachchi H.M."/>
            <person name="Berlin A."/>
            <person name="Brown A."/>
            <person name="Chapman S.B."/>
            <person name="Chen Z."/>
            <person name="Dunbar C."/>
            <person name="Freedman E."/>
            <person name="Gearin G."/>
            <person name="Gellesch M."/>
            <person name="Goldberg J."/>
            <person name="Griggs A."/>
            <person name="Gujja S."/>
            <person name="Heiman D."/>
            <person name="Howarth C."/>
            <person name="Larson L."/>
            <person name="Lui A."/>
            <person name="MacDonald P.J.P."/>
            <person name="Montmayeur A."/>
            <person name="Murphy C."/>
            <person name="Neiman D."/>
            <person name="Pearson M."/>
            <person name="Priest M."/>
            <person name="Roberts A."/>
            <person name="Saif S."/>
            <person name="Shea T."/>
            <person name="Shenoy N."/>
            <person name="Sisk P."/>
            <person name="Stolte C."/>
            <person name="Sykes S."/>
            <person name="Wortman J."/>
            <person name="Nusbaum C."/>
            <person name="Birren B."/>
        </authorList>
    </citation>
    <scope>NUCLEOTIDE SEQUENCE [LARGE SCALE GENOMIC DNA]</scope>
    <source>
        <strain evidence="11 12">ACB7</strain>
    </source>
</reference>
<dbReference type="PATRIC" id="fig|796944.3.peg.1029"/>
<evidence type="ECO:0000313" key="12">
    <source>
        <dbReference type="Proteomes" id="UP000003527"/>
    </source>
</evidence>
<evidence type="ECO:0000313" key="11">
    <source>
        <dbReference type="EMBL" id="EHL12014.1"/>
    </source>
</evidence>
<dbReference type="InterPro" id="IPR026902">
    <property type="entry name" value="RnfC_N"/>
</dbReference>
<keyword evidence="3" id="KW-0479">Metal-binding</keyword>
<dbReference type="InterPro" id="IPR010208">
    <property type="entry name" value="Ion_transpt_RnfC/RsxC"/>
</dbReference>
<dbReference type="InterPro" id="IPR031001">
    <property type="entry name" value="PR_assoc_PrdC"/>
</dbReference>
<evidence type="ECO:0000256" key="1">
    <source>
        <dbReference type="ARBA" id="ARBA00022448"/>
    </source>
</evidence>
<sequence>MKEILLKQHIGSFAKAVVKPGDRVRRGSLLAVPEGLGANVHSSVDGLVKEIKEDRIFVEESVEQCDGFEPISGKDILSLIQDAGIVGMGGAGFPTAIKLNIDLKGGYLLVNAAECEPLLQHNMRQILEQPEKTLRGIDYAMQSCKAAKAVIAIKKKHEEEINLLLRTLPDFPNITLHLLPDLYPMGEERAVVREVLGILLPPTALPSEAGAVVINVETCLRIAEAVEEKKPSFLKNITVAGKLKKGKESQVFMDIPVGTTVGELIEMAGGIDGEYGEILLGGPFTGTAVSLSTPITKTSGGILVTEPFPDLKGAKTGVLICACGGNMDRMEDLCKKYNATLTAVQACKQAVDVRGTLKCENPGNCPGQAAKILHFKNKGCTDILIGNCSDCTNTVMGSAPKMNLTVHHQTDHVLKTVGMEPMRYLTKSKTVEQLPVNEEGRQIPFPEEAKKQGSSGGGEERRDSGTLDKKEERKSDTEAFIEEGLFHIRIEEGQDIHIEFS</sequence>
<feature type="compositionally biased region" description="Basic and acidic residues" evidence="8">
    <location>
        <begin position="458"/>
        <end position="477"/>
    </location>
</feature>
<feature type="domain" description="RnfC Barrel sandwich hybrid" evidence="10">
    <location>
        <begin position="4"/>
        <end position="62"/>
    </location>
</feature>
<keyword evidence="4" id="KW-0677">Repeat</keyword>
<proteinExistence type="predicted"/>
<dbReference type="InterPro" id="IPR037225">
    <property type="entry name" value="Nuo51_FMN-bd_sf"/>
</dbReference>
<dbReference type="SUPFAM" id="SSF142984">
    <property type="entry name" value="Nqo1 middle domain-like"/>
    <property type="match status" value="1"/>
</dbReference>
<keyword evidence="7" id="KW-0411">Iron-sulfur</keyword>
<evidence type="ECO:0000259" key="10">
    <source>
        <dbReference type="Pfam" id="PF13375"/>
    </source>
</evidence>
<keyword evidence="12" id="KW-1185">Reference proteome</keyword>
<evidence type="ECO:0008006" key="13">
    <source>
        <dbReference type="Google" id="ProtNLM"/>
    </source>
</evidence>
<dbReference type="NCBIfam" id="TIGR04481">
    <property type="entry name" value="PR_assoc_PrdC"/>
    <property type="match status" value="1"/>
</dbReference>
<evidence type="ECO:0000256" key="2">
    <source>
        <dbReference type="ARBA" id="ARBA00022485"/>
    </source>
</evidence>
<name>G9WUJ6_9FIRM</name>
<dbReference type="GO" id="GO:0046872">
    <property type="term" value="F:metal ion binding"/>
    <property type="evidence" value="ECO:0007669"/>
    <property type="project" value="UniProtKB-KW"/>
</dbReference>
<dbReference type="RefSeq" id="WP_009536247.1">
    <property type="nucleotide sequence ID" value="NZ_JH414504.1"/>
</dbReference>
<keyword evidence="2" id="KW-0004">4Fe-4S</keyword>
<organism evidence="11 12">
    <name type="scientific">Oribacterium asaccharolyticum ACB7</name>
    <dbReference type="NCBI Taxonomy" id="796944"/>
    <lineage>
        <taxon>Bacteria</taxon>
        <taxon>Bacillati</taxon>
        <taxon>Bacillota</taxon>
        <taxon>Clostridia</taxon>
        <taxon>Lachnospirales</taxon>
        <taxon>Lachnospiraceae</taxon>
        <taxon>Oribacterium</taxon>
    </lineage>
</organism>
<feature type="domain" description="NADH-ubiquinone oxidoreductase 51kDa subunit FMN-binding" evidence="9">
    <location>
        <begin position="80"/>
        <end position="223"/>
    </location>
</feature>
<dbReference type="EMBL" id="AFZD01000016">
    <property type="protein sequence ID" value="EHL12014.1"/>
    <property type="molecule type" value="Genomic_DNA"/>
</dbReference>
<dbReference type="GO" id="GO:0009055">
    <property type="term" value="F:electron transfer activity"/>
    <property type="evidence" value="ECO:0007669"/>
    <property type="project" value="InterPro"/>
</dbReference>
<evidence type="ECO:0000256" key="8">
    <source>
        <dbReference type="SAM" id="MobiDB-lite"/>
    </source>
</evidence>
<feature type="region of interest" description="Disordered" evidence="8">
    <location>
        <begin position="435"/>
        <end position="480"/>
    </location>
</feature>
<evidence type="ECO:0000256" key="7">
    <source>
        <dbReference type="ARBA" id="ARBA00023014"/>
    </source>
</evidence>
<keyword evidence="5" id="KW-0249">Electron transport</keyword>
<dbReference type="Gene3D" id="3.40.50.11540">
    <property type="entry name" value="NADH-ubiquinone oxidoreductase 51kDa subunit"/>
    <property type="match status" value="1"/>
</dbReference>
<evidence type="ECO:0000256" key="4">
    <source>
        <dbReference type="ARBA" id="ARBA00022737"/>
    </source>
</evidence>
<keyword evidence="1" id="KW-0813">Transport</keyword>